<reference evidence="1" key="2">
    <citation type="submission" date="2022-06" db="UniProtKB">
        <authorList>
            <consortium name="EnsemblMetazoa"/>
        </authorList>
    </citation>
    <scope>IDENTIFICATION</scope>
    <source>
        <strain evidence="1">PS312</strain>
    </source>
</reference>
<organism evidence="1 2">
    <name type="scientific">Pristionchus pacificus</name>
    <name type="common">Parasitic nematode worm</name>
    <dbReference type="NCBI Taxonomy" id="54126"/>
    <lineage>
        <taxon>Eukaryota</taxon>
        <taxon>Metazoa</taxon>
        <taxon>Ecdysozoa</taxon>
        <taxon>Nematoda</taxon>
        <taxon>Chromadorea</taxon>
        <taxon>Rhabditida</taxon>
        <taxon>Rhabditina</taxon>
        <taxon>Diplogasteromorpha</taxon>
        <taxon>Diplogasteroidea</taxon>
        <taxon>Neodiplogasteridae</taxon>
        <taxon>Pristionchus</taxon>
    </lineage>
</organism>
<accession>A0A2A6BKD0</accession>
<dbReference type="PANTHER" id="PTHR16450">
    <property type="entry name" value="RING FINGER PROTEIN 186"/>
    <property type="match status" value="1"/>
</dbReference>
<evidence type="ECO:0000313" key="2">
    <source>
        <dbReference type="Proteomes" id="UP000005239"/>
    </source>
</evidence>
<dbReference type="Gene3D" id="3.30.40.10">
    <property type="entry name" value="Zinc/RING finger domain, C3HC4 (zinc finger)"/>
    <property type="match status" value="1"/>
</dbReference>
<dbReference type="InterPro" id="IPR017907">
    <property type="entry name" value="Znf_RING_CS"/>
</dbReference>
<dbReference type="EnsemblMetazoa" id="PPA31184.1">
    <property type="protein sequence ID" value="PPA31184.1"/>
    <property type="gene ID" value="WBGene00204049"/>
</dbReference>
<dbReference type="InterPro" id="IPR013083">
    <property type="entry name" value="Znf_RING/FYVE/PHD"/>
</dbReference>
<dbReference type="AlphaFoldDB" id="A0A2A6BKD0"/>
<gene>
    <name evidence="1" type="primary">WBGene00204049</name>
</gene>
<sequence>MSLVQHWRLFHEIAKVSATQRPPKQSITQLLAENAARPTRFVFRTCGVCLTEAPYRRAVIIKCGHAICLACAQQLSENGSSQTISCPFCRCKSTYVPLIEDHIEDQREKSPEIDEPKKNLEFEKAFQNHSKSRACKFTFCAECLLATLGASHDGVPTRSDAAILASSLIPFVIIPLLLHQPTSMHSSSAPELRTSRINSATYLRLFEQNDEVIAEALDGLDRGEPVAVHGPYSEQTAAMAAGVQPVARPIQRTETAGSGRNASSIAAANTMPTLPRLAYPSINLRDRWLSSFKAGKIDFATYISLYWESDEMIERALERLDRGEAIATHASAVSETLESAVRSEPSTPQARGVEIAAELLRLGIGPHRAEPASLVTSRPPGAVPEPIVPPTAAAATPAPILPEYAWIRLSDAYSDGEIDRATFDRLHYERAHVIAAELQRLGIGPDRLLPFEASEDEDDFDVDGFSDYEDYEMSEDDVETVSDEFIVQLQKENEQSARFDCPFCRAKTTFVPLYENLRNKGAEKKERKM</sequence>
<proteinExistence type="predicted"/>
<dbReference type="PROSITE" id="PS50089">
    <property type="entry name" value="ZF_RING_2"/>
    <property type="match status" value="1"/>
</dbReference>
<dbReference type="InterPro" id="IPR001841">
    <property type="entry name" value="Znf_RING"/>
</dbReference>
<name>A0A2A6BKD0_PRIPA</name>
<dbReference type="SUPFAM" id="SSF57850">
    <property type="entry name" value="RING/U-box"/>
    <property type="match status" value="1"/>
</dbReference>
<dbReference type="Pfam" id="PF13639">
    <property type="entry name" value="zf-RING_2"/>
    <property type="match status" value="1"/>
</dbReference>
<accession>A0A8R1UIL3</accession>
<reference evidence="2" key="1">
    <citation type="journal article" date="2008" name="Nat. Genet.">
        <title>The Pristionchus pacificus genome provides a unique perspective on nematode lifestyle and parasitism.</title>
        <authorList>
            <person name="Dieterich C."/>
            <person name="Clifton S.W."/>
            <person name="Schuster L.N."/>
            <person name="Chinwalla A."/>
            <person name="Delehaunty K."/>
            <person name="Dinkelacker I."/>
            <person name="Fulton L."/>
            <person name="Fulton R."/>
            <person name="Godfrey J."/>
            <person name="Minx P."/>
            <person name="Mitreva M."/>
            <person name="Roeseler W."/>
            <person name="Tian H."/>
            <person name="Witte H."/>
            <person name="Yang S.P."/>
            <person name="Wilson R.K."/>
            <person name="Sommer R.J."/>
        </authorList>
    </citation>
    <scope>NUCLEOTIDE SEQUENCE [LARGE SCALE GENOMIC DNA]</scope>
    <source>
        <strain evidence="2">PS312</strain>
    </source>
</reference>
<dbReference type="PROSITE" id="PS00518">
    <property type="entry name" value="ZF_RING_1"/>
    <property type="match status" value="1"/>
</dbReference>
<dbReference type="SMART" id="SM00184">
    <property type="entry name" value="RING"/>
    <property type="match status" value="1"/>
</dbReference>
<protein>
    <submittedName>
        <fullName evidence="1">RING-type domain-containing protein</fullName>
    </submittedName>
</protein>
<evidence type="ECO:0000313" key="1">
    <source>
        <dbReference type="EnsemblMetazoa" id="PPA31184.1"/>
    </source>
</evidence>
<keyword evidence="2" id="KW-1185">Reference proteome</keyword>
<dbReference type="Proteomes" id="UP000005239">
    <property type="component" value="Unassembled WGS sequence"/>
</dbReference>
<dbReference type="PANTHER" id="PTHR16450:SF1">
    <property type="entry name" value="PROTEIN CBG12045"/>
    <property type="match status" value="1"/>
</dbReference>